<evidence type="ECO:0000256" key="9">
    <source>
        <dbReference type="ARBA" id="ARBA00025475"/>
    </source>
</evidence>
<dbReference type="FunFam" id="3.20.20.70:FF:000006">
    <property type="entry name" value="Imidazole glycerol phosphate synthase subunit HisF"/>
    <property type="match status" value="1"/>
</dbReference>
<dbReference type="InterPro" id="IPR004651">
    <property type="entry name" value="HisF"/>
</dbReference>
<evidence type="ECO:0000256" key="7">
    <source>
        <dbReference type="ARBA" id="ARBA00023102"/>
    </source>
</evidence>
<feature type="active site" evidence="11">
    <location>
        <position position="130"/>
    </location>
</feature>
<dbReference type="SUPFAM" id="SSF51366">
    <property type="entry name" value="Ribulose-phoshate binding barrel"/>
    <property type="match status" value="1"/>
</dbReference>
<keyword evidence="7 11" id="KW-0368">Histidine biosynthesis</keyword>
<dbReference type="UniPathway" id="UPA00031">
    <property type="reaction ID" value="UER00010"/>
</dbReference>
<evidence type="ECO:0000256" key="11">
    <source>
        <dbReference type="HAMAP-Rule" id="MF_01013"/>
    </source>
</evidence>
<dbReference type="STRING" id="1415657.FNIIJ_247"/>
<dbReference type="InterPro" id="IPR013785">
    <property type="entry name" value="Aldolase_TIM"/>
</dbReference>
<feature type="active site" evidence="11">
    <location>
        <position position="11"/>
    </location>
</feature>
<dbReference type="EMBL" id="CP006873">
    <property type="protein sequence ID" value="AID37505.1"/>
    <property type="molecule type" value="Genomic_DNA"/>
</dbReference>
<sequence length="257" mass="28648">MLTKRIIPCLDIKDGKTVKGICFEQLKYAGDPVQLATYYVEEGADELVFLDISATSEKRKTAHELVKKIAKKLWIPFTIGGGIGSVKDVEILLNAGADKISVNTAAFKKPKFLDELVKIFGSQCIVLSIDTRQIHDEWWVYLNGGRIKTNVKAIDWAKEAVYRGVGEILLTSMNHDGTKNGFAVDLTREFSSKFSIPIIASGGAGKLEDFYNIFVQGKADAALAASIFHYKEIKIPQLKNYLNERKLPIHLTKSKHM</sequence>
<evidence type="ECO:0000313" key="14">
    <source>
        <dbReference type="Proteomes" id="UP000027148"/>
    </source>
</evidence>
<accession>A0A068DP28</accession>
<reference evidence="13 14" key="1">
    <citation type="journal article" date="2014" name="Genome Biol. Evol.">
        <title>Genome sequence of "Candidatus Walczuchella monophlebidarum" the flavobacterial endosymbiont of Llaveia axin axin (Hemiptera: Coccoidea: Monophlebidae).</title>
        <authorList>
            <person name="Rosas-Perez T."/>
            <person name="Rosenblueth M."/>
            <person name="Rincon-Rosales R."/>
            <person name="Mora J."/>
            <person name="Martinez-Romero E."/>
        </authorList>
    </citation>
    <scope>NUCLEOTIDE SEQUENCE [LARGE SCALE GENOMIC DNA]</scope>
    <source>
        <strain evidence="13">FNIIJ</strain>
    </source>
</reference>
<dbReference type="EC" id="4.3.2.10" evidence="11"/>
<evidence type="ECO:0000313" key="13">
    <source>
        <dbReference type="EMBL" id="AID37505.1"/>
    </source>
</evidence>
<evidence type="ECO:0000256" key="8">
    <source>
        <dbReference type="ARBA" id="ARBA00023239"/>
    </source>
</evidence>
<evidence type="ECO:0000256" key="12">
    <source>
        <dbReference type="RuleBase" id="RU003657"/>
    </source>
</evidence>
<comment type="subunit">
    <text evidence="4 11">Heterodimer of HisH and HisF.</text>
</comment>
<evidence type="ECO:0000256" key="1">
    <source>
        <dbReference type="ARBA" id="ARBA00004496"/>
    </source>
</evidence>
<comment type="similarity">
    <text evidence="3 11 12">Belongs to the HisA/HisF family.</text>
</comment>
<evidence type="ECO:0000256" key="6">
    <source>
        <dbReference type="ARBA" id="ARBA00022605"/>
    </source>
</evidence>
<comment type="catalytic activity">
    <reaction evidence="10 11">
        <text>5-[(5-phospho-1-deoxy-D-ribulos-1-ylimino)methylamino]-1-(5-phospho-beta-D-ribosyl)imidazole-4-carboxamide + L-glutamine = D-erythro-1-(imidazol-4-yl)glycerol 3-phosphate + 5-amino-1-(5-phospho-beta-D-ribosyl)imidazole-4-carboxamide + L-glutamate + H(+)</text>
        <dbReference type="Rhea" id="RHEA:24793"/>
        <dbReference type="ChEBI" id="CHEBI:15378"/>
        <dbReference type="ChEBI" id="CHEBI:29985"/>
        <dbReference type="ChEBI" id="CHEBI:58278"/>
        <dbReference type="ChEBI" id="CHEBI:58359"/>
        <dbReference type="ChEBI" id="CHEBI:58475"/>
        <dbReference type="ChEBI" id="CHEBI:58525"/>
        <dbReference type="EC" id="4.3.2.10"/>
    </reaction>
</comment>
<organism evidence="13 14">
    <name type="scientific">Candidatus Walczuchella monophlebidarum</name>
    <dbReference type="NCBI Taxonomy" id="1415657"/>
    <lineage>
        <taxon>Bacteria</taxon>
        <taxon>Pseudomonadati</taxon>
        <taxon>Bacteroidota</taxon>
        <taxon>Flavobacteriia</taxon>
        <taxon>Flavobacteriales</taxon>
        <taxon>Candidatus Walczuchella</taxon>
    </lineage>
</organism>
<evidence type="ECO:0000256" key="10">
    <source>
        <dbReference type="ARBA" id="ARBA00047838"/>
    </source>
</evidence>
<dbReference type="InterPro" id="IPR011060">
    <property type="entry name" value="RibuloseP-bd_barrel"/>
</dbReference>
<protein>
    <recommendedName>
        <fullName evidence="11">Imidazole glycerol phosphate synthase subunit HisF</fullName>
        <ecNumber evidence="11">4.3.2.10</ecNumber>
    </recommendedName>
    <alternativeName>
        <fullName evidence="11">IGP synthase cyclase subunit</fullName>
    </alternativeName>
    <alternativeName>
        <fullName evidence="11">IGP synthase subunit HisF</fullName>
    </alternativeName>
    <alternativeName>
        <fullName evidence="11">ImGP synthase subunit HisF</fullName>
        <shortName evidence="11">IGPS subunit HisF</shortName>
    </alternativeName>
</protein>
<keyword evidence="5 11" id="KW-0963">Cytoplasm</keyword>
<dbReference type="InterPro" id="IPR006062">
    <property type="entry name" value="His_biosynth"/>
</dbReference>
<comment type="function">
    <text evidence="9 11">IGPS catalyzes the conversion of PRFAR and glutamine to IGP, AICAR and glutamate. The HisF subunit catalyzes the cyclization activity that produces IGP and AICAR from PRFAR using the ammonia provided by the HisH subunit.</text>
</comment>
<dbReference type="AlphaFoldDB" id="A0A068DP28"/>
<dbReference type="KEGG" id="elv:FNIIJ_247"/>
<evidence type="ECO:0000256" key="3">
    <source>
        <dbReference type="ARBA" id="ARBA00009667"/>
    </source>
</evidence>
<dbReference type="HAMAP" id="MF_01013">
    <property type="entry name" value="HisF"/>
    <property type="match status" value="1"/>
</dbReference>
<dbReference type="OrthoDB" id="9781903at2"/>
<dbReference type="PANTHER" id="PTHR21235:SF2">
    <property type="entry name" value="IMIDAZOLE GLYCEROL PHOSPHATE SYNTHASE HISHF"/>
    <property type="match status" value="1"/>
</dbReference>
<evidence type="ECO:0000256" key="4">
    <source>
        <dbReference type="ARBA" id="ARBA00011152"/>
    </source>
</evidence>
<dbReference type="GO" id="GO:0005737">
    <property type="term" value="C:cytoplasm"/>
    <property type="evidence" value="ECO:0007669"/>
    <property type="project" value="UniProtKB-SubCell"/>
</dbReference>
<evidence type="ECO:0000256" key="5">
    <source>
        <dbReference type="ARBA" id="ARBA00022490"/>
    </source>
</evidence>
<dbReference type="HOGENOM" id="CLU_048577_4_0_10"/>
<dbReference type="CDD" id="cd04731">
    <property type="entry name" value="HisF"/>
    <property type="match status" value="1"/>
</dbReference>
<dbReference type="Proteomes" id="UP000027148">
    <property type="component" value="Chromosome"/>
</dbReference>
<name>A0A068DP28_9FLAO</name>
<dbReference type="Pfam" id="PF00977">
    <property type="entry name" value="His_biosynth"/>
    <property type="match status" value="1"/>
</dbReference>
<keyword evidence="8 11" id="KW-0456">Lyase</keyword>
<dbReference type="GO" id="GO:0016829">
    <property type="term" value="F:lyase activity"/>
    <property type="evidence" value="ECO:0007669"/>
    <property type="project" value="UniProtKB-KW"/>
</dbReference>
<proteinExistence type="inferred from homology"/>
<dbReference type="RefSeq" id="WP_038436239.1">
    <property type="nucleotide sequence ID" value="NZ_CP006873.1"/>
</dbReference>
<gene>
    <name evidence="11 13" type="primary">hisF</name>
    <name evidence="13" type="ORF">FNIIJ_247</name>
</gene>
<dbReference type="Gene3D" id="3.20.20.70">
    <property type="entry name" value="Aldolase class I"/>
    <property type="match status" value="1"/>
</dbReference>
<keyword evidence="14" id="KW-1185">Reference proteome</keyword>
<dbReference type="GO" id="GO:0000105">
    <property type="term" value="P:L-histidine biosynthetic process"/>
    <property type="evidence" value="ECO:0007669"/>
    <property type="project" value="UniProtKB-UniRule"/>
</dbReference>
<evidence type="ECO:0000256" key="2">
    <source>
        <dbReference type="ARBA" id="ARBA00005091"/>
    </source>
</evidence>
<dbReference type="PANTHER" id="PTHR21235">
    <property type="entry name" value="IMIDAZOLE GLYCEROL PHOSPHATE SYNTHASE SUBUNIT HISF/H IGP SYNTHASE SUBUNIT HISF/H"/>
    <property type="match status" value="1"/>
</dbReference>
<comment type="subcellular location">
    <subcellularLocation>
        <location evidence="1 11">Cytoplasm</location>
    </subcellularLocation>
</comment>
<dbReference type="InterPro" id="IPR050064">
    <property type="entry name" value="IGPS_HisA/HisF"/>
</dbReference>
<keyword evidence="6 11" id="KW-0028">Amino-acid biosynthesis</keyword>
<dbReference type="NCBIfam" id="TIGR00735">
    <property type="entry name" value="hisF"/>
    <property type="match status" value="1"/>
</dbReference>
<comment type="pathway">
    <text evidence="2 11">Amino-acid biosynthesis; L-histidine biosynthesis; L-histidine from 5-phospho-alpha-D-ribose 1-diphosphate: step 5/9.</text>
</comment>
<dbReference type="GO" id="GO:0000107">
    <property type="term" value="F:imidazoleglycerol-phosphate synthase activity"/>
    <property type="evidence" value="ECO:0007669"/>
    <property type="project" value="UniProtKB-UniRule"/>
</dbReference>